<dbReference type="GO" id="GO:0004674">
    <property type="term" value="F:protein serine/threonine kinase activity"/>
    <property type="evidence" value="ECO:0007669"/>
    <property type="project" value="UniProtKB-KW"/>
</dbReference>
<dbReference type="Proteomes" id="UP001165667">
    <property type="component" value="Unassembled WGS sequence"/>
</dbReference>
<comment type="caution">
    <text evidence="3">The sequence shown here is derived from an EMBL/GenBank/DDBJ whole genome shotgun (WGS) entry which is preliminary data.</text>
</comment>
<evidence type="ECO:0000256" key="1">
    <source>
        <dbReference type="ARBA" id="ARBA00022527"/>
    </source>
</evidence>
<dbReference type="CDD" id="cd16934">
    <property type="entry name" value="HATPase_RsbT-like"/>
    <property type="match status" value="1"/>
</dbReference>
<reference evidence="3" key="1">
    <citation type="submission" date="2022-05" db="EMBL/GenBank/DDBJ databases">
        <authorList>
            <person name="Pankratov T."/>
        </authorList>
    </citation>
    <scope>NUCLEOTIDE SEQUENCE</scope>
    <source>
        <strain evidence="3">BP6-180914</strain>
    </source>
</reference>
<dbReference type="RefSeq" id="WP_282587942.1">
    <property type="nucleotide sequence ID" value="NZ_JAMOIM010000028.1"/>
</dbReference>
<dbReference type="Gene3D" id="3.30.565.10">
    <property type="entry name" value="Histidine kinase-like ATPase, C-terminal domain"/>
    <property type="match status" value="1"/>
</dbReference>
<dbReference type="Pfam" id="PF13581">
    <property type="entry name" value="HATPase_c_2"/>
    <property type="match status" value="1"/>
</dbReference>
<evidence type="ECO:0000259" key="2">
    <source>
        <dbReference type="Pfam" id="PF13581"/>
    </source>
</evidence>
<dbReference type="AlphaFoldDB" id="A0AA41Z2E1"/>
<dbReference type="InterPro" id="IPR003594">
    <property type="entry name" value="HATPase_dom"/>
</dbReference>
<evidence type="ECO:0000313" key="3">
    <source>
        <dbReference type="EMBL" id="MCW6511565.1"/>
    </source>
</evidence>
<keyword evidence="4" id="KW-1185">Reference proteome</keyword>
<organism evidence="3 4">
    <name type="scientific">Lichenifustis flavocetrariae</name>
    <dbReference type="NCBI Taxonomy" id="2949735"/>
    <lineage>
        <taxon>Bacteria</taxon>
        <taxon>Pseudomonadati</taxon>
        <taxon>Pseudomonadota</taxon>
        <taxon>Alphaproteobacteria</taxon>
        <taxon>Hyphomicrobiales</taxon>
        <taxon>Lichenihabitantaceae</taxon>
        <taxon>Lichenifustis</taxon>
    </lineage>
</organism>
<keyword evidence="1" id="KW-0418">Kinase</keyword>
<dbReference type="EMBL" id="JAMOIM010000028">
    <property type="protein sequence ID" value="MCW6511565.1"/>
    <property type="molecule type" value="Genomic_DNA"/>
</dbReference>
<dbReference type="PANTHER" id="PTHR35526:SF3">
    <property type="entry name" value="ANTI-SIGMA-F FACTOR RSBW"/>
    <property type="match status" value="1"/>
</dbReference>
<accession>A0AA41Z2E1</accession>
<keyword evidence="1" id="KW-0808">Transferase</keyword>
<proteinExistence type="predicted"/>
<evidence type="ECO:0000313" key="4">
    <source>
        <dbReference type="Proteomes" id="UP001165667"/>
    </source>
</evidence>
<keyword evidence="1" id="KW-0723">Serine/threonine-protein kinase</keyword>
<dbReference type="InterPro" id="IPR050267">
    <property type="entry name" value="Anti-sigma-factor_SerPK"/>
</dbReference>
<dbReference type="InterPro" id="IPR036890">
    <property type="entry name" value="HATPase_C_sf"/>
</dbReference>
<name>A0AA41Z2E1_9HYPH</name>
<gene>
    <name evidence="3" type="ORF">M8523_26680</name>
</gene>
<protein>
    <submittedName>
        <fullName evidence="3">Anti-sigma regulatory factor</fullName>
    </submittedName>
</protein>
<dbReference type="SUPFAM" id="SSF55874">
    <property type="entry name" value="ATPase domain of HSP90 chaperone/DNA topoisomerase II/histidine kinase"/>
    <property type="match status" value="1"/>
</dbReference>
<feature type="domain" description="Histidine kinase/HSP90-like ATPase" evidence="2">
    <location>
        <begin position="16"/>
        <end position="132"/>
    </location>
</feature>
<dbReference type="PANTHER" id="PTHR35526">
    <property type="entry name" value="ANTI-SIGMA-F FACTOR RSBW-RELATED"/>
    <property type="match status" value="1"/>
</dbReference>
<sequence length="136" mass="14467">MSDAMDVTVAVFDEMDIAQIRIAARDMANQLGFSSAKAYRVATAVSELANNLHGHALPGGTIRVTRVNRADQIGIEVVSQDSGPGIPDIALAMRDGYSTNRGLGGGLPGTRRLMDDFSIESQAGVGTRIVARIWRP</sequence>